<dbReference type="SFLD" id="SFLDG01067">
    <property type="entry name" value="SPASM/twitch_domain_containing"/>
    <property type="match status" value="1"/>
</dbReference>
<dbReference type="SUPFAM" id="SSF102114">
    <property type="entry name" value="Radical SAM enzymes"/>
    <property type="match status" value="1"/>
</dbReference>
<dbReference type="Pfam" id="PF04055">
    <property type="entry name" value="Radical_SAM"/>
    <property type="match status" value="1"/>
</dbReference>
<keyword evidence="2" id="KW-0479">Metal-binding</keyword>
<dbReference type="SMART" id="SM00729">
    <property type="entry name" value="Elp3"/>
    <property type="match status" value="1"/>
</dbReference>
<organism evidence="6 7">
    <name type="scientific">Anoxybacter fermentans</name>
    <dbReference type="NCBI Taxonomy" id="1323375"/>
    <lineage>
        <taxon>Bacteria</taxon>
        <taxon>Bacillati</taxon>
        <taxon>Bacillota</taxon>
        <taxon>Clostridia</taxon>
        <taxon>Halanaerobiales</taxon>
        <taxon>Anoxybacter</taxon>
    </lineage>
</organism>
<evidence type="ECO:0000256" key="1">
    <source>
        <dbReference type="ARBA" id="ARBA00022691"/>
    </source>
</evidence>
<keyword evidence="3" id="KW-0408">Iron</keyword>
<keyword evidence="7" id="KW-1185">Reference proteome</keyword>
<evidence type="ECO:0000256" key="4">
    <source>
        <dbReference type="ARBA" id="ARBA00023014"/>
    </source>
</evidence>
<dbReference type="PROSITE" id="PS51918">
    <property type="entry name" value="RADICAL_SAM"/>
    <property type="match status" value="1"/>
</dbReference>
<sequence>MILVWDITNKCNLSCIHCYNSDYIEMKEKEEKFDTPYIVNQLKILGIKIVNILGGEPLLRSDIVEVVKCLSENNLQVFLTTNATLLNEQLSYDLINAGLNRISFSLESAYPVVYEKIRGENNYRRALKGIKTFVKVANDLQSTIIKGLAVTIFPLNIKEKEDVKKILDLAQDLNLERVGFNWIVPVNKGDSFRRKLTPEKKIDIAEWIAQLSLDYPDLEINLADKKIILDYVNTKYNANLVGEKLSCPAGSQLFYLNHKLQLHPCNMVNEDVMLEEGLKVLFHFTENEAHISNAANIKETNYFKRFLSYKYHYFKNALPICKNCEYYKMCVRICPLHFASRSLEENKELYIADCIEVRKRLKKEGKSICVMD</sequence>
<dbReference type="Proteomes" id="UP000267250">
    <property type="component" value="Chromosome"/>
</dbReference>
<dbReference type="PANTHER" id="PTHR11228">
    <property type="entry name" value="RADICAL SAM DOMAIN PROTEIN"/>
    <property type="match status" value="1"/>
</dbReference>
<dbReference type="RefSeq" id="WP_164731006.1">
    <property type="nucleotide sequence ID" value="NZ_CP016379.1"/>
</dbReference>
<reference evidence="6 7" key="1">
    <citation type="submission" date="2016-07" db="EMBL/GenBank/DDBJ databases">
        <title>Genome and transcriptome analysis of iron-reducing fermentative bacteria Anoxybacter fermentans.</title>
        <authorList>
            <person name="Zeng X."/>
            <person name="Shao Z."/>
        </authorList>
    </citation>
    <scope>NUCLEOTIDE SEQUENCE [LARGE SCALE GENOMIC DNA]</scope>
    <source>
        <strain evidence="6 7">DY22613</strain>
    </source>
</reference>
<dbReference type="InterPro" id="IPR007197">
    <property type="entry name" value="rSAM"/>
</dbReference>
<gene>
    <name evidence="6" type="ORF">BBF96_10125</name>
</gene>
<dbReference type="EMBL" id="CP016379">
    <property type="protein sequence ID" value="AZR73708.1"/>
    <property type="molecule type" value="Genomic_DNA"/>
</dbReference>
<protein>
    <recommendedName>
        <fullName evidence="5">Radical SAM core domain-containing protein</fullName>
    </recommendedName>
</protein>
<dbReference type="GO" id="GO:0051536">
    <property type="term" value="F:iron-sulfur cluster binding"/>
    <property type="evidence" value="ECO:0007669"/>
    <property type="project" value="UniProtKB-KW"/>
</dbReference>
<name>A0A3S9SZI1_9FIRM</name>
<dbReference type="PANTHER" id="PTHR11228:SF35">
    <property type="entry name" value="MOLYBDENUM COFACTOR BIOSYNTHESIS PROTEIN A-RELATED"/>
    <property type="match status" value="1"/>
</dbReference>
<keyword evidence="1" id="KW-0949">S-adenosyl-L-methionine</keyword>
<keyword evidence="4" id="KW-0411">Iron-sulfur</keyword>
<evidence type="ECO:0000256" key="3">
    <source>
        <dbReference type="ARBA" id="ARBA00023004"/>
    </source>
</evidence>
<dbReference type="Gene3D" id="3.20.20.70">
    <property type="entry name" value="Aldolase class I"/>
    <property type="match status" value="1"/>
</dbReference>
<dbReference type="AlphaFoldDB" id="A0A3S9SZI1"/>
<evidence type="ECO:0000256" key="2">
    <source>
        <dbReference type="ARBA" id="ARBA00022723"/>
    </source>
</evidence>
<dbReference type="GO" id="GO:0003824">
    <property type="term" value="F:catalytic activity"/>
    <property type="evidence" value="ECO:0007669"/>
    <property type="project" value="InterPro"/>
</dbReference>
<accession>A0A3S9SZI1</accession>
<dbReference type="InterPro" id="IPR058240">
    <property type="entry name" value="rSAM_sf"/>
</dbReference>
<dbReference type="SFLD" id="SFLDS00029">
    <property type="entry name" value="Radical_SAM"/>
    <property type="match status" value="1"/>
</dbReference>
<dbReference type="CDD" id="cd01335">
    <property type="entry name" value="Radical_SAM"/>
    <property type="match status" value="1"/>
</dbReference>
<dbReference type="InterPro" id="IPR050377">
    <property type="entry name" value="Radical_SAM_PqqE_MftC-like"/>
</dbReference>
<proteinExistence type="predicted"/>
<evidence type="ECO:0000313" key="6">
    <source>
        <dbReference type="EMBL" id="AZR73708.1"/>
    </source>
</evidence>
<evidence type="ECO:0000313" key="7">
    <source>
        <dbReference type="Proteomes" id="UP000267250"/>
    </source>
</evidence>
<dbReference type="InterPro" id="IPR013785">
    <property type="entry name" value="Aldolase_TIM"/>
</dbReference>
<evidence type="ECO:0000259" key="5">
    <source>
        <dbReference type="PROSITE" id="PS51918"/>
    </source>
</evidence>
<dbReference type="InterPro" id="IPR006638">
    <property type="entry name" value="Elp3/MiaA/NifB-like_rSAM"/>
</dbReference>
<feature type="domain" description="Radical SAM core" evidence="5">
    <location>
        <begin position="1"/>
        <end position="214"/>
    </location>
</feature>
<dbReference type="GO" id="GO:0046872">
    <property type="term" value="F:metal ion binding"/>
    <property type="evidence" value="ECO:0007669"/>
    <property type="project" value="UniProtKB-KW"/>
</dbReference>
<dbReference type="KEGG" id="aft:BBF96_10125"/>